<organism evidence="1 2">
    <name type="scientific">Xylona heveae (strain CBS 132557 / TC161)</name>
    <dbReference type="NCBI Taxonomy" id="1328760"/>
    <lineage>
        <taxon>Eukaryota</taxon>
        <taxon>Fungi</taxon>
        <taxon>Dikarya</taxon>
        <taxon>Ascomycota</taxon>
        <taxon>Pezizomycotina</taxon>
        <taxon>Xylonomycetes</taxon>
        <taxon>Xylonales</taxon>
        <taxon>Xylonaceae</taxon>
        <taxon>Xylona</taxon>
    </lineage>
</organism>
<keyword evidence="2" id="KW-1185">Reference proteome</keyword>
<dbReference type="OrthoDB" id="3979469at2759"/>
<dbReference type="AlphaFoldDB" id="A0A165FSC1"/>
<dbReference type="GeneID" id="28901353"/>
<gene>
    <name evidence="1" type="ORF">L228DRAFT_284366</name>
</gene>
<name>A0A165FSC1_XYLHT</name>
<dbReference type="EMBL" id="KV407461">
    <property type="protein sequence ID" value="KZF21316.1"/>
    <property type="molecule type" value="Genomic_DNA"/>
</dbReference>
<dbReference type="InterPro" id="IPR038882">
    <property type="entry name" value="Rcf3"/>
</dbReference>
<evidence type="ECO:0000313" key="1">
    <source>
        <dbReference type="EMBL" id="KZF21316.1"/>
    </source>
</evidence>
<protein>
    <recommendedName>
        <fullName evidence="3">Imidazoleglycerol-phosphate dehydratase</fullName>
    </recommendedName>
</protein>
<evidence type="ECO:0000313" key="2">
    <source>
        <dbReference type="Proteomes" id="UP000076632"/>
    </source>
</evidence>
<dbReference type="PANTHER" id="PTHR39153">
    <property type="entry name" value="AGR244WP"/>
    <property type="match status" value="1"/>
</dbReference>
<reference evidence="1 2" key="1">
    <citation type="journal article" date="2016" name="Fungal Biol.">
        <title>The genome of Xylona heveae provides a window into fungal endophytism.</title>
        <authorList>
            <person name="Gazis R."/>
            <person name="Kuo A."/>
            <person name="Riley R."/>
            <person name="LaButti K."/>
            <person name="Lipzen A."/>
            <person name="Lin J."/>
            <person name="Amirebrahimi M."/>
            <person name="Hesse C.N."/>
            <person name="Spatafora J.W."/>
            <person name="Henrissat B."/>
            <person name="Hainaut M."/>
            <person name="Grigoriev I.V."/>
            <person name="Hibbett D.S."/>
        </authorList>
    </citation>
    <scope>NUCLEOTIDE SEQUENCE [LARGE SCALE GENOMIC DNA]</scope>
    <source>
        <strain evidence="1 2">TC161</strain>
    </source>
</reference>
<dbReference type="Proteomes" id="UP000076632">
    <property type="component" value="Unassembled WGS sequence"/>
</dbReference>
<proteinExistence type="predicted"/>
<sequence>MRVHGSLEKDTEANQAAWEAVHGAVVGAARWGICSAVVGAAGFAFSPIYRGLTVQFKIFLQMSGMTVGSMIEADRRLRAYETTVRQQKRLARHLATEELSR</sequence>
<dbReference type="STRING" id="1328760.A0A165FSC1"/>
<dbReference type="InParanoid" id="A0A165FSC1"/>
<dbReference type="RefSeq" id="XP_018186871.1">
    <property type="nucleotide sequence ID" value="XM_018336216.1"/>
</dbReference>
<accession>A0A165FSC1</accession>
<evidence type="ECO:0008006" key="3">
    <source>
        <dbReference type="Google" id="ProtNLM"/>
    </source>
</evidence>
<dbReference type="OMA" id="YLQMSGM"/>
<dbReference type="PANTHER" id="PTHR39153:SF1">
    <property type="entry name" value="AGR244WP"/>
    <property type="match status" value="1"/>
</dbReference>